<name>C7DG85_MICA2</name>
<dbReference type="EMBL" id="GG697237">
    <property type="protein sequence ID" value="EET90413.1"/>
    <property type="molecule type" value="Genomic_DNA"/>
</dbReference>
<keyword evidence="2" id="KW-0472">Membrane</keyword>
<keyword evidence="2" id="KW-1133">Transmembrane helix</keyword>
<dbReference type="Proteomes" id="UP000332487">
    <property type="component" value="Unassembled WGS sequence"/>
</dbReference>
<reference evidence="3 4" key="2">
    <citation type="journal article" date="2010" name="Proc. Natl. Acad. Sci. U.S.A.">
        <title>Enigmatic, ultrasmall, uncultivated Archaea.</title>
        <authorList>
            <person name="Baker B.J."/>
            <person name="Comolli L.R."/>
            <person name="Dick G.J."/>
            <person name="Hauser L.J."/>
            <person name="Hyatt D."/>
            <person name="Dill B.D."/>
            <person name="Land M.L."/>
            <person name="Verberkmoes N.C."/>
            <person name="Hettich R.L."/>
            <person name="Banfield J.F."/>
        </authorList>
    </citation>
    <scope>NUCLEOTIDE SEQUENCE [LARGE SCALE GENOMIC DNA]</scope>
    <source>
        <strain evidence="3">ARMAN-2</strain>
    </source>
</reference>
<keyword evidence="1" id="KW-0175">Coiled coil</keyword>
<sequence>MLRLHLSKIVDYFLLSSSAGLFLISLFTLNALAVAAAAAFTFGAMAVYKGWYIFEAKIIEGTGIVQVVGSYELGDERSAAVLREGDAFNSVAVCAFRGLSEANVDRDKFEGMIDRINTPFRLVVSVEYLDKRGLLDRLETRLRMKQMKSADISYRKSKRNRIRMETLENEIKRIQEQIRGVSEGRRALRLVYYVVVNAVSESRYGAVEAAKSALLRVISEFEAGFGVQGKQLYGNELLDFLKIDYRGMDG</sequence>
<reference evidence="3 4" key="1">
    <citation type="journal article" date="2009" name="Genome Biol.">
        <title>Community-wide analysis of microbial genome sequence signatures.</title>
        <authorList>
            <person name="Dick G.J."/>
            <person name="Andersson A.F."/>
            <person name="Baker B.J."/>
            <person name="Simmons S.L."/>
            <person name="Thomas B.C."/>
            <person name="Yelton A.P."/>
            <person name="Banfield J.F."/>
        </authorList>
    </citation>
    <scope>NUCLEOTIDE SEQUENCE [LARGE SCALE GENOMIC DNA]</scope>
    <source>
        <strain evidence="3">ARMAN-2</strain>
    </source>
</reference>
<dbReference type="AlphaFoldDB" id="C7DG85"/>
<organism evidence="3 4">
    <name type="scientific">Candidatus Micrarchaeum acidiphilum ARMAN-2</name>
    <dbReference type="NCBI Taxonomy" id="425595"/>
    <lineage>
        <taxon>Archaea</taxon>
        <taxon>Candidatus Micrarchaeota</taxon>
        <taxon>Candidatus Micrarchaeia</taxon>
        <taxon>Candidatus Micrarchaeales</taxon>
        <taxon>Candidatus Micrarchaeaceae</taxon>
        <taxon>Candidatus Micrarchaeum</taxon>
    </lineage>
</organism>
<evidence type="ECO:0000313" key="3">
    <source>
        <dbReference type="EMBL" id="EET90413.1"/>
    </source>
</evidence>
<feature type="coiled-coil region" evidence="1">
    <location>
        <begin position="157"/>
        <end position="184"/>
    </location>
</feature>
<proteinExistence type="predicted"/>
<keyword evidence="2" id="KW-0812">Transmembrane</keyword>
<evidence type="ECO:0000313" key="4">
    <source>
        <dbReference type="Proteomes" id="UP000332487"/>
    </source>
</evidence>
<evidence type="ECO:0000256" key="1">
    <source>
        <dbReference type="SAM" id="Coils"/>
    </source>
</evidence>
<evidence type="ECO:0000256" key="2">
    <source>
        <dbReference type="SAM" id="Phobius"/>
    </source>
</evidence>
<gene>
    <name evidence="3" type="ORF">UNLARM2_0089</name>
</gene>
<keyword evidence="4" id="KW-1185">Reference proteome</keyword>
<feature type="transmembrane region" description="Helical" evidence="2">
    <location>
        <begin position="20"/>
        <end position="48"/>
    </location>
</feature>
<accession>C7DG85</accession>
<protein>
    <submittedName>
        <fullName evidence="3">Uncharacterized protein</fullName>
    </submittedName>
</protein>